<dbReference type="SUPFAM" id="SSF63829">
    <property type="entry name" value="Calcium-dependent phosphotriesterase"/>
    <property type="match status" value="1"/>
</dbReference>
<keyword evidence="3" id="KW-1185">Reference proteome</keyword>
<dbReference type="Gene3D" id="2.120.10.30">
    <property type="entry name" value="TolB, C-terminal domain"/>
    <property type="match status" value="1"/>
</dbReference>
<name>A0A399QSY5_9PROT</name>
<dbReference type="InterPro" id="IPR011042">
    <property type="entry name" value="6-blade_b-propeller_TolB-like"/>
</dbReference>
<dbReference type="InterPro" id="IPR051262">
    <property type="entry name" value="SMP-30/CGR1_Lactonase"/>
</dbReference>
<comment type="caution">
    <text evidence="2">The sequence shown here is derived from an EMBL/GenBank/DDBJ whole genome shotgun (WGS) entry which is preliminary data.</text>
</comment>
<dbReference type="RefSeq" id="WP_119380447.1">
    <property type="nucleotide sequence ID" value="NZ_QWGB01000009.1"/>
</dbReference>
<protein>
    <submittedName>
        <fullName evidence="2">SMP-30/gluconolactonase/LRE family protein</fullName>
    </submittedName>
</protein>
<dbReference type="InterPro" id="IPR013658">
    <property type="entry name" value="SGL"/>
</dbReference>
<sequence length="302" mass="32224">MDYEVIAEGLRFPEGPVVMSDGSVVVVEIESKLITRCWPDGKRETVAEPGGGPNGLAIGPDGKLWCTNNGGFTYHERDGLLIPGHCPPDYSGGRIERIDLETGKVEVVAAECGGRPLKGPNDLVFDKAGNLYFTDLGKSYPTHRDTGGVYFLAAGSDKVQELDYNHISPNGIGLSPDEKTVYFADTMTARVWAYDLEGPGVAKQASPFAKGRVVAGMPDLRYFDSLAISAAGNVCVATILQGGITTVEPDGNHAHTALPDPFVTNIAFGGEDMKDAYITLSGTGQLIKCRWPEAGLKLNFNA</sequence>
<proteinExistence type="predicted"/>
<accession>A0A399QSY5</accession>
<dbReference type="OrthoDB" id="30052at2"/>
<evidence type="ECO:0000313" key="3">
    <source>
        <dbReference type="Proteomes" id="UP000265431"/>
    </source>
</evidence>
<dbReference type="AlphaFoldDB" id="A0A399QSY5"/>
<dbReference type="PANTHER" id="PTHR47572">
    <property type="entry name" value="LIPOPROTEIN-RELATED"/>
    <property type="match status" value="1"/>
</dbReference>
<reference evidence="2 3" key="1">
    <citation type="submission" date="2018-08" db="EMBL/GenBank/DDBJ databases">
        <title>Henriciella mobilis sp. nov., isolated from seawater.</title>
        <authorList>
            <person name="Cheng H."/>
            <person name="Wu Y.-H."/>
            <person name="Xu X.-W."/>
            <person name="Guo L.-L."/>
        </authorList>
    </citation>
    <scope>NUCLEOTIDE SEQUENCE [LARGE SCALE GENOMIC DNA]</scope>
    <source>
        <strain evidence="2 3">CCUG66934</strain>
    </source>
</reference>
<dbReference type="EMBL" id="QWGB01000009">
    <property type="protein sequence ID" value="RIJ21295.1"/>
    <property type="molecule type" value="Genomic_DNA"/>
</dbReference>
<dbReference type="PANTHER" id="PTHR47572:SF5">
    <property type="entry name" value="BLR2277 PROTEIN"/>
    <property type="match status" value="1"/>
</dbReference>
<dbReference type="Proteomes" id="UP000265431">
    <property type="component" value="Unassembled WGS sequence"/>
</dbReference>
<evidence type="ECO:0000259" key="1">
    <source>
        <dbReference type="Pfam" id="PF08450"/>
    </source>
</evidence>
<feature type="domain" description="SMP-30/Gluconolactonase/LRE-like region" evidence="1">
    <location>
        <begin position="12"/>
        <end position="280"/>
    </location>
</feature>
<gene>
    <name evidence="2" type="ORF">D1224_13330</name>
</gene>
<evidence type="ECO:0000313" key="2">
    <source>
        <dbReference type="EMBL" id="RIJ21295.1"/>
    </source>
</evidence>
<dbReference type="Pfam" id="PF08450">
    <property type="entry name" value="SGL"/>
    <property type="match status" value="1"/>
</dbReference>
<organism evidence="2 3">
    <name type="scientific">Henriciella barbarensis</name>
    <dbReference type="NCBI Taxonomy" id="86342"/>
    <lineage>
        <taxon>Bacteria</taxon>
        <taxon>Pseudomonadati</taxon>
        <taxon>Pseudomonadota</taxon>
        <taxon>Alphaproteobacteria</taxon>
        <taxon>Hyphomonadales</taxon>
        <taxon>Hyphomonadaceae</taxon>
        <taxon>Henriciella</taxon>
    </lineage>
</organism>